<gene>
    <name evidence="1" type="ORF">NLS_LOCUS9125</name>
</gene>
<evidence type="ECO:0000313" key="1">
    <source>
        <dbReference type="EMBL" id="VDK89428.1"/>
    </source>
</evidence>
<protein>
    <submittedName>
        <fullName evidence="1">Uncharacterized protein</fullName>
    </submittedName>
</protein>
<reference evidence="1 2" key="1">
    <citation type="submission" date="2018-08" db="EMBL/GenBank/DDBJ databases">
        <authorList>
            <person name="Laetsch R D."/>
            <person name="Stevens L."/>
            <person name="Kumar S."/>
            <person name="Blaxter L. M."/>
        </authorList>
    </citation>
    <scope>NUCLEOTIDE SEQUENCE [LARGE SCALE GENOMIC DNA]</scope>
</reference>
<accession>A0A3P6VAM7</accession>
<organism evidence="1 2">
    <name type="scientific">Litomosoides sigmodontis</name>
    <name type="common">Filarial nematode worm</name>
    <dbReference type="NCBI Taxonomy" id="42156"/>
    <lineage>
        <taxon>Eukaryota</taxon>
        <taxon>Metazoa</taxon>
        <taxon>Ecdysozoa</taxon>
        <taxon>Nematoda</taxon>
        <taxon>Chromadorea</taxon>
        <taxon>Rhabditida</taxon>
        <taxon>Spirurina</taxon>
        <taxon>Spiruromorpha</taxon>
        <taxon>Filarioidea</taxon>
        <taxon>Onchocercidae</taxon>
        <taxon>Litomosoides</taxon>
    </lineage>
</organism>
<sequence>MEGRNHVHGIRQRHIIAITVSCSDYTQSLQCCLLLISIGRSRQGRRSGGHPHPTQNDVRKRELAWLLAALGGRHASLVPSPPFLLCHAHSIMKGGAVRGETQISGRNDISLTR</sequence>
<dbReference type="Proteomes" id="UP000277928">
    <property type="component" value="Unassembled WGS sequence"/>
</dbReference>
<evidence type="ECO:0000313" key="2">
    <source>
        <dbReference type="Proteomes" id="UP000277928"/>
    </source>
</evidence>
<dbReference type="AlphaFoldDB" id="A0A3P6VAM7"/>
<keyword evidence="2" id="KW-1185">Reference proteome</keyword>
<dbReference type="EMBL" id="UYRX01001381">
    <property type="protein sequence ID" value="VDK89428.1"/>
    <property type="molecule type" value="Genomic_DNA"/>
</dbReference>
<name>A0A3P6VAM7_LITSI</name>
<proteinExistence type="predicted"/>